<dbReference type="InterPro" id="IPR016181">
    <property type="entry name" value="Acyl_CoA_acyltransferase"/>
</dbReference>
<dbReference type="Proteomes" id="UP000534294">
    <property type="component" value="Unassembled WGS sequence"/>
</dbReference>
<reference evidence="2 3" key="1">
    <citation type="submission" date="2020-08" db="EMBL/GenBank/DDBJ databases">
        <title>Genomic Encyclopedia of Type Strains, Phase IV (KMG-IV): sequencing the most valuable type-strain genomes for metagenomic binning, comparative biology and taxonomic classification.</title>
        <authorList>
            <person name="Goeker M."/>
        </authorList>
    </citation>
    <scope>NUCLEOTIDE SEQUENCE [LARGE SCALE GENOMIC DNA]</scope>
    <source>
        <strain evidence="2 3">DSM 12251</strain>
    </source>
</reference>
<evidence type="ECO:0000313" key="3">
    <source>
        <dbReference type="Proteomes" id="UP000534294"/>
    </source>
</evidence>
<dbReference type="RefSeq" id="WP_184205347.1">
    <property type="nucleotide sequence ID" value="NZ_JACHIF010000001.1"/>
</dbReference>
<keyword evidence="3" id="KW-1185">Reference proteome</keyword>
<dbReference type="PROSITE" id="PS51186">
    <property type="entry name" value="GNAT"/>
    <property type="match status" value="1"/>
</dbReference>
<feature type="domain" description="N-acetyltransferase" evidence="1">
    <location>
        <begin position="30"/>
        <end position="176"/>
    </location>
</feature>
<comment type="caution">
    <text evidence="2">The sequence shown here is derived from an EMBL/GenBank/DDBJ whole genome shotgun (WGS) entry which is preliminary data.</text>
</comment>
<proteinExistence type="predicted"/>
<dbReference type="Gene3D" id="3.40.630.30">
    <property type="match status" value="1"/>
</dbReference>
<evidence type="ECO:0000313" key="2">
    <source>
        <dbReference type="EMBL" id="MBB5036452.1"/>
    </source>
</evidence>
<name>A0A7W8DNM4_9BACT</name>
<dbReference type="InterPro" id="IPR000182">
    <property type="entry name" value="GNAT_dom"/>
</dbReference>
<dbReference type="AlphaFoldDB" id="A0A7W8DNM4"/>
<protein>
    <submittedName>
        <fullName evidence="2">GNAT superfamily N-acetyltransferase</fullName>
    </submittedName>
</protein>
<organism evidence="2 3">
    <name type="scientific">Prosthecobacter dejongeii</name>
    <dbReference type="NCBI Taxonomy" id="48465"/>
    <lineage>
        <taxon>Bacteria</taxon>
        <taxon>Pseudomonadati</taxon>
        <taxon>Verrucomicrobiota</taxon>
        <taxon>Verrucomicrobiia</taxon>
        <taxon>Verrucomicrobiales</taxon>
        <taxon>Verrucomicrobiaceae</taxon>
        <taxon>Prosthecobacter</taxon>
    </lineage>
</organism>
<dbReference type="EMBL" id="JACHIF010000001">
    <property type="protein sequence ID" value="MBB5036452.1"/>
    <property type="molecule type" value="Genomic_DNA"/>
</dbReference>
<evidence type="ECO:0000259" key="1">
    <source>
        <dbReference type="PROSITE" id="PS51186"/>
    </source>
</evidence>
<gene>
    <name evidence="2" type="ORF">HNQ64_000686</name>
</gene>
<dbReference type="CDD" id="cd04301">
    <property type="entry name" value="NAT_SF"/>
    <property type="match status" value="1"/>
</dbReference>
<sequence length="206" mass="23314">MSYSDFEPDSEAERELSPLLQAIVPKLTPCRVREYLPEDFEACLEIYRSNTPDLLPEEGLEAFAEFLTVGTSYILVIEYDGELVACGGLELIGDSDSATLVHGMVHGDYHRRGLGTTLLAARIALLETEDRPLDLWLRTTRHSVPFYGRFGFALHSVRAGGVEREGANVWLSIDDQDIEDIRFALEERSIRIFLNDPDEDDEEEEF</sequence>
<dbReference type="GO" id="GO:0016747">
    <property type="term" value="F:acyltransferase activity, transferring groups other than amino-acyl groups"/>
    <property type="evidence" value="ECO:0007669"/>
    <property type="project" value="InterPro"/>
</dbReference>
<dbReference type="Pfam" id="PF00583">
    <property type="entry name" value="Acetyltransf_1"/>
    <property type="match status" value="1"/>
</dbReference>
<accession>A0A7W8DNM4</accession>
<dbReference type="SUPFAM" id="SSF55729">
    <property type="entry name" value="Acyl-CoA N-acyltransferases (Nat)"/>
    <property type="match status" value="1"/>
</dbReference>
<keyword evidence="2" id="KW-0808">Transferase</keyword>